<proteinExistence type="predicted"/>
<dbReference type="PROSITE" id="PS00850">
    <property type="entry name" value="GLY_RADICAL_1"/>
    <property type="match status" value="1"/>
</dbReference>
<dbReference type="AlphaFoldDB" id="A0A194AEK3"/>
<dbReference type="OrthoDB" id="9803969at2"/>
<dbReference type="InterPro" id="IPR019777">
    <property type="entry name" value="Form_AcTrfase_GR_CS"/>
</dbReference>
<dbReference type="EMBL" id="BDFE01000015">
    <property type="protein sequence ID" value="GAU08507.1"/>
    <property type="molecule type" value="Genomic_DNA"/>
</dbReference>
<dbReference type="InterPro" id="IPR001150">
    <property type="entry name" value="Gly_radical"/>
</dbReference>
<dbReference type="PROSITE" id="PS51554">
    <property type="entry name" value="PFL"/>
    <property type="match status" value="1"/>
</dbReference>
<evidence type="ECO:0000313" key="6">
    <source>
        <dbReference type="EMBL" id="GAU08507.1"/>
    </source>
</evidence>
<feature type="domain" description="Glycine radical" evidence="4">
    <location>
        <begin position="703"/>
        <end position="826"/>
    </location>
</feature>
<evidence type="ECO:0000256" key="1">
    <source>
        <dbReference type="ARBA" id="ARBA00022818"/>
    </source>
</evidence>
<keyword evidence="6" id="KW-0808">Transferase</keyword>
<dbReference type="InterPro" id="IPR051215">
    <property type="entry name" value="GRE"/>
</dbReference>
<evidence type="ECO:0000313" key="7">
    <source>
        <dbReference type="Proteomes" id="UP000095200"/>
    </source>
</evidence>
<keyword evidence="7" id="KW-1185">Reference proteome</keyword>
<dbReference type="PROSITE" id="PS51149">
    <property type="entry name" value="GLY_RADICAL_2"/>
    <property type="match status" value="1"/>
</dbReference>
<dbReference type="RefSeq" id="WP_069858090.1">
    <property type="nucleotide sequence ID" value="NZ_BDFE01000015.1"/>
</dbReference>
<reference evidence="7" key="1">
    <citation type="submission" date="2016-06" db="EMBL/GenBank/DDBJ databases">
        <title>Draft genome sequence of Desulfoplanes formicivorans strain Pf12B.</title>
        <authorList>
            <person name="Watanabe M."/>
            <person name="Kojima H."/>
            <person name="Fukui M."/>
        </authorList>
    </citation>
    <scope>NUCLEOTIDE SEQUENCE [LARGE SCALE GENOMIC DNA]</scope>
    <source>
        <strain evidence="7">Pf12B</strain>
    </source>
</reference>
<dbReference type="CDD" id="cd01677">
    <property type="entry name" value="PFL2_DhaB_BssA"/>
    <property type="match status" value="1"/>
</dbReference>
<accession>A0A194AEK3</accession>
<sequence length="826" mass="94158">MECCLSHQEQMLENKIKGLDNPYRETHKRVFKILETIENQTPSIDVERALYFTQSMKETEGQHLTLRWAKALYNIAKNITVYIDDDNLLCGRAGAQGRYGILYPELDGDFLGMAVKELPNRENSPFTLTQEDADIIINEIAPYWKGKTYHEDLNKAFGPETHALTYDDADGLHSRYIVNETSSFRSCLQWVHDYEVVLKRGFGGIRAEMQEKLDALDPFSPKDNTEKKPFIEAIITVCDAIILWANRHADLAEKKAAEEKDETRKAELLEMARICRKVPEHPAETFHEAVQSQWFTQMFSRLEQKTGTIVSNGRMDQYFYPYYKKDVEEGRMDEIKAMELIECMFVGMAQFIDLYISPQGGDFNEGYAHWEAVTIGGQTKDGLDATNELSYLFLRSKREFPHHYPDLAARIHARAPQRFLAEIAETIKEGSGFPKLINDEEVIPLHLAKGAKFEEIYDYSISGCAEIRMPNRDTYTSGCPYINFAAALEMVMYNGKMLKYGDEQLAPATGDPCEFKTFDEFLNAYTIQHRNLLKHAFAQQARVIDLRKNHFAAPLADAMHALCRKHCVDIHQPDVPEGIDLGYFEVIGYGTVIDSLAAIKKLVFEDKKLTMKQVIEACKADFKGHEDVQALLKTAPCYGNNDPYADELGKYVDALSVEFAEKYQDELGVHLDVRYVPFTSHVPFGRVVSATPNGRVAWYPLSDGSSASHGADKNGPTAILMSNYTTKNFNHRERAARLVNIKFTPKCLEGEEGTQKMVDFIRAYCDLRLWHIQFNVINAETLIKAQKNPEQYRNLIVRIAGYSAYFCDLSKDLQDDLIARTAHDVM</sequence>
<keyword evidence="1 3" id="KW-0556">Organic radical</keyword>
<dbReference type="Pfam" id="PF02901">
    <property type="entry name" value="PFL-like"/>
    <property type="match status" value="1"/>
</dbReference>
<protein>
    <submittedName>
        <fullName evidence="6">Formate acetyltransferase</fullName>
    </submittedName>
</protein>
<organism evidence="6 7">
    <name type="scientific">Desulfoplanes formicivorans</name>
    <dbReference type="NCBI Taxonomy" id="1592317"/>
    <lineage>
        <taxon>Bacteria</taxon>
        <taxon>Pseudomonadati</taxon>
        <taxon>Thermodesulfobacteriota</taxon>
        <taxon>Desulfovibrionia</taxon>
        <taxon>Desulfovibrionales</taxon>
        <taxon>Desulfoplanaceae</taxon>
        <taxon>Desulfoplanes</taxon>
    </lineage>
</organism>
<feature type="domain" description="PFL" evidence="5">
    <location>
        <begin position="28"/>
        <end position="696"/>
    </location>
</feature>
<feature type="modified residue" description="Glycine radical" evidence="3">
    <location>
        <position position="801"/>
    </location>
</feature>
<dbReference type="Pfam" id="PF01228">
    <property type="entry name" value="Gly_radical"/>
    <property type="match status" value="1"/>
</dbReference>
<keyword evidence="2" id="KW-0456">Lyase</keyword>
<dbReference type="GO" id="GO:0005829">
    <property type="term" value="C:cytosol"/>
    <property type="evidence" value="ECO:0007669"/>
    <property type="project" value="TreeGrafter"/>
</dbReference>
<dbReference type="GO" id="GO:0016740">
    <property type="term" value="F:transferase activity"/>
    <property type="evidence" value="ECO:0007669"/>
    <property type="project" value="UniProtKB-KW"/>
</dbReference>
<dbReference type="Gene3D" id="3.20.70.20">
    <property type="match status" value="1"/>
</dbReference>
<dbReference type="InterPro" id="IPR004184">
    <property type="entry name" value="PFL_dom"/>
</dbReference>
<name>A0A194AEK3_9BACT</name>
<evidence type="ECO:0000256" key="2">
    <source>
        <dbReference type="ARBA" id="ARBA00023239"/>
    </source>
</evidence>
<dbReference type="STRING" id="1592317.DPF_1217"/>
<comment type="caution">
    <text evidence="6">The sequence shown here is derived from an EMBL/GenBank/DDBJ whole genome shotgun (WGS) entry which is preliminary data.</text>
</comment>
<dbReference type="GO" id="GO:0016829">
    <property type="term" value="F:lyase activity"/>
    <property type="evidence" value="ECO:0007669"/>
    <property type="project" value="UniProtKB-KW"/>
</dbReference>
<dbReference type="SUPFAM" id="SSF51998">
    <property type="entry name" value="PFL-like glycyl radical enzymes"/>
    <property type="match status" value="1"/>
</dbReference>
<evidence type="ECO:0000259" key="5">
    <source>
        <dbReference type="PROSITE" id="PS51554"/>
    </source>
</evidence>
<dbReference type="PANTHER" id="PTHR43641:SF2">
    <property type="entry name" value="DEHYDRATASE YBIW-RELATED"/>
    <property type="match status" value="1"/>
</dbReference>
<evidence type="ECO:0000259" key="4">
    <source>
        <dbReference type="PROSITE" id="PS51149"/>
    </source>
</evidence>
<gene>
    <name evidence="6" type="ORF">DPF_1217</name>
</gene>
<evidence type="ECO:0000256" key="3">
    <source>
        <dbReference type="PROSITE-ProRule" id="PRU00493"/>
    </source>
</evidence>
<dbReference type="Proteomes" id="UP000095200">
    <property type="component" value="Unassembled WGS sequence"/>
</dbReference>
<dbReference type="PANTHER" id="PTHR43641">
    <property type="entry name" value="FORMATE ACETYLTRANSFERASE 3-RELATED"/>
    <property type="match status" value="1"/>
</dbReference>